<dbReference type="Pfam" id="PF03909">
    <property type="entry name" value="BSD"/>
    <property type="match status" value="1"/>
</dbReference>
<evidence type="ECO:0000256" key="1">
    <source>
        <dbReference type="SAM" id="MobiDB-lite"/>
    </source>
</evidence>
<evidence type="ECO:0000313" key="4">
    <source>
        <dbReference type="WBParaSite" id="TCONS_00011499.p1"/>
    </source>
</evidence>
<dbReference type="PANTHER" id="PTHR11200:SF300">
    <property type="entry name" value="TYPE II INOSITOL 1,4,5-TRISPHOSPHATE 5-PHOSPHATASE"/>
    <property type="match status" value="1"/>
</dbReference>
<dbReference type="Pfam" id="PF21310">
    <property type="entry name" value="OCRL-like_ASH"/>
    <property type="match status" value="1"/>
</dbReference>
<feature type="compositionally biased region" description="Acidic residues" evidence="1">
    <location>
        <begin position="992"/>
        <end position="1004"/>
    </location>
</feature>
<dbReference type="InterPro" id="IPR005607">
    <property type="entry name" value="BSD_dom"/>
</dbReference>
<dbReference type="Gene3D" id="1.10.3970.10">
    <property type="entry name" value="BSD domain"/>
    <property type="match status" value="1"/>
</dbReference>
<dbReference type="CDD" id="cd09074">
    <property type="entry name" value="INPP5c"/>
    <property type="match status" value="1"/>
</dbReference>
<dbReference type="Gene3D" id="3.60.10.10">
    <property type="entry name" value="Endonuclease/exonuclease/phosphatase"/>
    <property type="match status" value="1"/>
</dbReference>
<dbReference type="PROSITE" id="PS50858">
    <property type="entry name" value="BSD"/>
    <property type="match status" value="1"/>
</dbReference>
<dbReference type="InterPro" id="IPR048869">
    <property type="entry name" value="OCRL-1_2_ASH"/>
</dbReference>
<dbReference type="GO" id="GO:0046856">
    <property type="term" value="P:phosphatidylinositol dephosphorylation"/>
    <property type="evidence" value="ECO:0007669"/>
    <property type="project" value="InterPro"/>
</dbReference>
<dbReference type="GO" id="GO:0016020">
    <property type="term" value="C:membrane"/>
    <property type="evidence" value="ECO:0007669"/>
    <property type="project" value="TreeGrafter"/>
</dbReference>
<dbReference type="InterPro" id="IPR036691">
    <property type="entry name" value="Endo/exonu/phosph_ase_sf"/>
</dbReference>
<dbReference type="Proteomes" id="UP000035681">
    <property type="component" value="Unplaced"/>
</dbReference>
<feature type="domain" description="BSD" evidence="2">
    <location>
        <begin position="897"/>
        <end position="942"/>
    </location>
</feature>
<dbReference type="SUPFAM" id="SSF140383">
    <property type="entry name" value="BSD domain-like"/>
    <property type="match status" value="1"/>
</dbReference>
<dbReference type="Gene3D" id="1.10.555.10">
    <property type="entry name" value="Rho GTPase activation protein"/>
    <property type="match status" value="1"/>
</dbReference>
<dbReference type="SUPFAM" id="SSF48350">
    <property type="entry name" value="GTPase activation domain, GAP"/>
    <property type="match status" value="1"/>
</dbReference>
<evidence type="ECO:0000259" key="2">
    <source>
        <dbReference type="PROSITE" id="PS50858"/>
    </source>
</evidence>
<dbReference type="PANTHER" id="PTHR11200">
    <property type="entry name" value="INOSITOL 5-PHOSPHATASE"/>
    <property type="match status" value="1"/>
</dbReference>
<dbReference type="Gene3D" id="2.60.40.10">
    <property type="entry name" value="Immunoglobulins"/>
    <property type="match status" value="1"/>
</dbReference>
<accession>A0AAF5DET0</accession>
<dbReference type="InterPro" id="IPR013783">
    <property type="entry name" value="Ig-like_fold"/>
</dbReference>
<dbReference type="SMART" id="SM00128">
    <property type="entry name" value="IPPc"/>
    <property type="match status" value="1"/>
</dbReference>
<dbReference type="InterPro" id="IPR000300">
    <property type="entry name" value="IPPc"/>
</dbReference>
<dbReference type="GO" id="GO:0004439">
    <property type="term" value="F:phosphatidylinositol-4,5-bisphosphate 5-phosphatase activity"/>
    <property type="evidence" value="ECO:0007669"/>
    <property type="project" value="TreeGrafter"/>
</dbReference>
<dbReference type="SMART" id="SM00751">
    <property type="entry name" value="BSD"/>
    <property type="match status" value="1"/>
</dbReference>
<dbReference type="Pfam" id="PF22669">
    <property type="entry name" value="Exo_endo_phos2"/>
    <property type="match status" value="1"/>
</dbReference>
<reference evidence="4" key="1">
    <citation type="submission" date="2024-02" db="UniProtKB">
        <authorList>
            <consortium name="WormBaseParasite"/>
        </authorList>
    </citation>
    <scope>IDENTIFICATION</scope>
</reference>
<sequence>GKMTFYANPQLFNYDTETAYDAIVEELMQEWEYKYCSYKSAIFYCSTFNVNGRPPPFILTDWIDVAFHDPKPDFVVIGLQEMDLDIGSFVKDNQTKKEDWVQSISRSLPPGMYKVVESARLMGIFLVIFQYIHSNLTCSNIQTNYVPTGFLKMGNKGGVGISMEINNSTVLFINSHLAAGNRETERRNQDFRDITRITFKDGKTLNDHDAVFWLGDLNYRLDTPLTQEEICYMCDTGRFKELLQYDQLNKAKEIGHVFYGYEEHKSIDFLPTYKFDVGTCRWDSSEKKRTPAWTDRILYWKKFDNVNVRQLKYHSCPNVVISDHKPVIAVFEMDIKKIWEDKMREIRVEAQKEVDKKSNDLLPQISLSATEFEFNIVKFLQPSIMNLKIKNTGQTRVKFSTTLTAEPKNDYGPYDWLTLTPYTGTVDVNHEFSVCLQVLIDKQMAWKLSPDEVSQIECIIIIHLESGRDYFISVQATYKPCCFGISLETAMLRANTFPQSDNEDSLIIFEKEVKLNIPYEVDQLLKYLRSIGFQNIDLSQPYSDNAFFKIRDCLDERRNIFEFMNSNTDIQPINIYAVLIRLLTSYKESIIPNHLKTTLLQCSDDEVYGRCILQFPEHQKDIFREILLFLKDAREVNNEFDKELETFSNIFFRMDGDTYKAERLLFIIYSINKVKPKRQRHRSILAYKKMSWWSNATLYGKNITDFVKKNINGEDTSEKVLKGEEFDIENVEEVKSERKNSIKSRFATLKEAAVGKANEWKEYMNEIAINKEGDEINDESSNPNNTSINDRLSAITKKATDDFSKFAKKASDITVKKAGEIKKIVDKVAKDSLLGELDRENLKYIEELEKEKLNEAIDLPWIGMPDEGLAQKRILSLSMDAKNFTGHVPESIGYTNKEIDALASVMIEKDPHLRKMRANLVPKEINEEKFWKNYAYKVYIVRKILMDEDNSSSKVQTSVDETTDDDWEKEILGDLDYDTVMEETGNKSNEQWEAEINEILEDKH</sequence>
<dbReference type="AlphaFoldDB" id="A0AAF5DET0"/>
<organism evidence="3 4">
    <name type="scientific">Strongyloides stercoralis</name>
    <name type="common">Threadworm</name>
    <dbReference type="NCBI Taxonomy" id="6248"/>
    <lineage>
        <taxon>Eukaryota</taxon>
        <taxon>Metazoa</taxon>
        <taxon>Ecdysozoa</taxon>
        <taxon>Nematoda</taxon>
        <taxon>Chromadorea</taxon>
        <taxon>Rhabditida</taxon>
        <taxon>Tylenchina</taxon>
        <taxon>Panagrolaimomorpha</taxon>
        <taxon>Strongyloidoidea</taxon>
        <taxon>Strongyloididae</taxon>
        <taxon>Strongyloides</taxon>
    </lineage>
</organism>
<protein>
    <submittedName>
        <fullName evidence="4">IPPc domain-containing protein</fullName>
    </submittedName>
</protein>
<evidence type="ECO:0000313" key="3">
    <source>
        <dbReference type="Proteomes" id="UP000035681"/>
    </source>
</evidence>
<name>A0AAF5DET0_STRER</name>
<dbReference type="WBParaSite" id="TCONS_00011499.p1">
    <property type="protein sequence ID" value="TCONS_00011499.p1"/>
    <property type="gene ID" value="XLOC_005970"/>
</dbReference>
<dbReference type="InterPro" id="IPR046985">
    <property type="entry name" value="IP5"/>
</dbReference>
<keyword evidence="3" id="KW-1185">Reference proteome</keyword>
<dbReference type="InterPro" id="IPR008936">
    <property type="entry name" value="Rho_GTPase_activation_prot"/>
</dbReference>
<proteinExistence type="predicted"/>
<feature type="region of interest" description="Disordered" evidence="1">
    <location>
        <begin position="983"/>
        <end position="1004"/>
    </location>
</feature>
<dbReference type="SUPFAM" id="SSF56219">
    <property type="entry name" value="DNase I-like"/>
    <property type="match status" value="1"/>
</dbReference>
<dbReference type="InterPro" id="IPR035925">
    <property type="entry name" value="BSD_dom_sf"/>
</dbReference>